<name>A0A5B7FCN4_PORTR</name>
<dbReference type="AlphaFoldDB" id="A0A5B7FCN4"/>
<comment type="caution">
    <text evidence="2">The sequence shown here is derived from an EMBL/GenBank/DDBJ whole genome shotgun (WGS) entry which is preliminary data.</text>
</comment>
<reference evidence="2 3" key="1">
    <citation type="submission" date="2019-05" db="EMBL/GenBank/DDBJ databases">
        <title>Another draft genome of Portunus trituberculatus and its Hox gene families provides insights of decapod evolution.</title>
        <authorList>
            <person name="Jeong J.-H."/>
            <person name="Song I."/>
            <person name="Kim S."/>
            <person name="Choi T."/>
            <person name="Kim D."/>
            <person name="Ryu S."/>
            <person name="Kim W."/>
        </authorList>
    </citation>
    <scope>NUCLEOTIDE SEQUENCE [LARGE SCALE GENOMIC DNA]</scope>
    <source>
        <tissue evidence="2">Muscle</tissue>
    </source>
</reference>
<keyword evidence="1" id="KW-0732">Signal</keyword>
<organism evidence="2 3">
    <name type="scientific">Portunus trituberculatus</name>
    <name type="common">Swimming crab</name>
    <name type="synonym">Neptunus trituberculatus</name>
    <dbReference type="NCBI Taxonomy" id="210409"/>
    <lineage>
        <taxon>Eukaryota</taxon>
        <taxon>Metazoa</taxon>
        <taxon>Ecdysozoa</taxon>
        <taxon>Arthropoda</taxon>
        <taxon>Crustacea</taxon>
        <taxon>Multicrustacea</taxon>
        <taxon>Malacostraca</taxon>
        <taxon>Eumalacostraca</taxon>
        <taxon>Eucarida</taxon>
        <taxon>Decapoda</taxon>
        <taxon>Pleocyemata</taxon>
        <taxon>Brachyura</taxon>
        <taxon>Eubrachyura</taxon>
        <taxon>Portunoidea</taxon>
        <taxon>Portunidae</taxon>
        <taxon>Portuninae</taxon>
        <taxon>Portunus</taxon>
    </lineage>
</organism>
<dbReference type="EMBL" id="VSRR010005775">
    <property type="protein sequence ID" value="MPC43317.1"/>
    <property type="molecule type" value="Genomic_DNA"/>
</dbReference>
<sequence>MKVSVMVPLLLLILLLLVNTGYGAEYGFVNVFTSGWPVNQRVTINAAYSSSIYEAADGRWRAQVASGAGQVIEFVPRKGIKRPLPCVNPILLPPLTHFDEREGPLPATVSVPLVTEAIERESFASSVLLLSF</sequence>
<evidence type="ECO:0000256" key="1">
    <source>
        <dbReference type="SAM" id="SignalP"/>
    </source>
</evidence>
<proteinExistence type="predicted"/>
<keyword evidence="3" id="KW-1185">Reference proteome</keyword>
<evidence type="ECO:0000313" key="2">
    <source>
        <dbReference type="EMBL" id="MPC43317.1"/>
    </source>
</evidence>
<evidence type="ECO:0000313" key="3">
    <source>
        <dbReference type="Proteomes" id="UP000324222"/>
    </source>
</evidence>
<feature type="signal peptide" evidence="1">
    <location>
        <begin position="1"/>
        <end position="23"/>
    </location>
</feature>
<protein>
    <submittedName>
        <fullName evidence="2">Uncharacterized protein</fullName>
    </submittedName>
</protein>
<dbReference type="Proteomes" id="UP000324222">
    <property type="component" value="Unassembled WGS sequence"/>
</dbReference>
<feature type="chain" id="PRO_5022720437" evidence="1">
    <location>
        <begin position="24"/>
        <end position="132"/>
    </location>
</feature>
<gene>
    <name evidence="2" type="ORF">E2C01_036960</name>
</gene>
<accession>A0A5B7FCN4</accession>